<evidence type="ECO:0000256" key="1">
    <source>
        <dbReference type="ARBA" id="ARBA00022737"/>
    </source>
</evidence>
<proteinExistence type="predicted"/>
<feature type="domain" description="Pre-mRNA-splicing factor Syf1/CRNKL1-like C-terminal HAT-repeats" evidence="2">
    <location>
        <begin position="2"/>
        <end position="129"/>
    </location>
</feature>
<dbReference type="Gene3D" id="1.25.40.10">
    <property type="entry name" value="Tetratricopeptide repeat domain"/>
    <property type="match status" value="1"/>
</dbReference>
<dbReference type="PANTHER" id="PTHR11246:SF19">
    <property type="entry name" value="OS06G0235800 PROTEIN"/>
    <property type="match status" value="1"/>
</dbReference>
<dbReference type="GO" id="GO:0000974">
    <property type="term" value="C:Prp19 complex"/>
    <property type="evidence" value="ECO:0007669"/>
    <property type="project" value="TreeGrafter"/>
</dbReference>
<comment type="caution">
    <text evidence="3">The sequence shown here is derived from an EMBL/GenBank/DDBJ whole genome shotgun (WGS) entry which is preliminary data.</text>
</comment>
<name>A0AAV5F4D4_ELECO</name>
<dbReference type="InterPro" id="IPR055430">
    <property type="entry name" value="HAT_Syf1_CNRKL1_C"/>
</dbReference>
<dbReference type="InterPro" id="IPR045075">
    <property type="entry name" value="Syf1-like"/>
</dbReference>
<sequence>MKKAVFLRYAKFEEGYFGLAGRAMKVYEDAATAVPSCDKLAVYEVYVARAAALFGVLKTREVYEHAIASGGLPDKDARAICIRFADLEIGLGEVHRARALYVYASGFTDPGAHPEFWRRWNDFGVLHGDGSERCSA</sequence>
<protein>
    <recommendedName>
        <fullName evidence="2">Pre-mRNA-splicing factor Syf1/CRNKL1-like C-terminal HAT-repeats domain-containing protein</fullName>
    </recommendedName>
</protein>
<dbReference type="GO" id="GO:0071007">
    <property type="term" value="C:U2-type catalytic step 2 spliceosome"/>
    <property type="evidence" value="ECO:0007669"/>
    <property type="project" value="TreeGrafter"/>
</dbReference>
<dbReference type="GO" id="GO:0000349">
    <property type="term" value="P:generation of catalytic spliceosome for first transesterification step"/>
    <property type="evidence" value="ECO:0007669"/>
    <property type="project" value="TreeGrafter"/>
</dbReference>
<keyword evidence="1" id="KW-0677">Repeat</keyword>
<evidence type="ECO:0000259" key="2">
    <source>
        <dbReference type="Pfam" id="PF23231"/>
    </source>
</evidence>
<reference evidence="3" key="1">
    <citation type="journal article" date="2018" name="DNA Res.">
        <title>Multiple hybrid de novo genome assembly of finger millet, an orphan allotetraploid crop.</title>
        <authorList>
            <person name="Hatakeyama M."/>
            <person name="Aluri S."/>
            <person name="Balachadran M.T."/>
            <person name="Sivarajan S.R."/>
            <person name="Patrignani A."/>
            <person name="Gruter S."/>
            <person name="Poveda L."/>
            <person name="Shimizu-Inatsugi R."/>
            <person name="Baeten J."/>
            <person name="Francoijs K.J."/>
            <person name="Nataraja K.N."/>
            <person name="Reddy Y.A.N."/>
            <person name="Phadnis S."/>
            <person name="Ravikumar R.L."/>
            <person name="Schlapbach R."/>
            <person name="Sreeman S.M."/>
            <person name="Shimizu K.K."/>
        </authorList>
    </citation>
    <scope>NUCLEOTIDE SEQUENCE</scope>
</reference>
<dbReference type="SUPFAM" id="SSF48452">
    <property type="entry name" value="TPR-like"/>
    <property type="match status" value="1"/>
</dbReference>
<reference evidence="3" key="2">
    <citation type="submission" date="2021-12" db="EMBL/GenBank/DDBJ databases">
        <title>Resequencing data analysis of finger millet.</title>
        <authorList>
            <person name="Hatakeyama M."/>
            <person name="Aluri S."/>
            <person name="Balachadran M.T."/>
            <person name="Sivarajan S.R."/>
            <person name="Poveda L."/>
            <person name="Shimizu-Inatsugi R."/>
            <person name="Schlapbach R."/>
            <person name="Sreeman S.M."/>
            <person name="Shimizu K.K."/>
        </authorList>
    </citation>
    <scope>NUCLEOTIDE SEQUENCE</scope>
</reference>
<accession>A0AAV5F4D4</accession>
<dbReference type="InterPro" id="IPR011990">
    <property type="entry name" value="TPR-like_helical_dom_sf"/>
</dbReference>
<evidence type="ECO:0000313" key="4">
    <source>
        <dbReference type="Proteomes" id="UP001054889"/>
    </source>
</evidence>
<evidence type="ECO:0000313" key="3">
    <source>
        <dbReference type="EMBL" id="GJN29190.1"/>
    </source>
</evidence>
<organism evidence="3 4">
    <name type="scientific">Eleusine coracana subsp. coracana</name>
    <dbReference type="NCBI Taxonomy" id="191504"/>
    <lineage>
        <taxon>Eukaryota</taxon>
        <taxon>Viridiplantae</taxon>
        <taxon>Streptophyta</taxon>
        <taxon>Embryophyta</taxon>
        <taxon>Tracheophyta</taxon>
        <taxon>Spermatophyta</taxon>
        <taxon>Magnoliopsida</taxon>
        <taxon>Liliopsida</taxon>
        <taxon>Poales</taxon>
        <taxon>Poaceae</taxon>
        <taxon>PACMAD clade</taxon>
        <taxon>Chloridoideae</taxon>
        <taxon>Cynodonteae</taxon>
        <taxon>Eleusininae</taxon>
        <taxon>Eleusine</taxon>
    </lineage>
</organism>
<dbReference type="PANTHER" id="PTHR11246">
    <property type="entry name" value="PRE-MRNA SPLICING FACTOR"/>
    <property type="match status" value="1"/>
</dbReference>
<gene>
    <name evidence="3" type="primary">gb17387</name>
    <name evidence="3" type="ORF">PR202_gb17387</name>
</gene>
<dbReference type="EMBL" id="BQKI01000081">
    <property type="protein sequence ID" value="GJN29190.1"/>
    <property type="molecule type" value="Genomic_DNA"/>
</dbReference>
<dbReference type="Pfam" id="PF23231">
    <property type="entry name" value="HAT_Syf1_CNRKL1_C"/>
    <property type="match status" value="1"/>
</dbReference>
<dbReference type="AlphaFoldDB" id="A0AAV5F4D4"/>
<keyword evidence="4" id="KW-1185">Reference proteome</keyword>
<dbReference type="Proteomes" id="UP001054889">
    <property type="component" value="Unassembled WGS sequence"/>
</dbReference>
<dbReference type="GO" id="GO:0071014">
    <property type="term" value="C:post-mRNA release spliceosomal complex"/>
    <property type="evidence" value="ECO:0007669"/>
    <property type="project" value="TreeGrafter"/>
</dbReference>